<evidence type="ECO:0000313" key="2">
    <source>
        <dbReference type="EMBL" id="PIP87398.1"/>
    </source>
</evidence>
<proteinExistence type="predicted"/>
<keyword evidence="1" id="KW-0812">Transmembrane</keyword>
<protein>
    <submittedName>
        <fullName evidence="2">Uncharacterized protein</fullName>
    </submittedName>
</protein>
<organism evidence="2 3">
    <name type="scientific">Candidatus Campbellbacteria bacterium CG22_combo_CG10-13_8_21_14_all_36_13</name>
    <dbReference type="NCBI Taxonomy" id="1974529"/>
    <lineage>
        <taxon>Bacteria</taxon>
        <taxon>Candidatus Campbelliibacteriota</taxon>
    </lineage>
</organism>
<keyword evidence="1" id="KW-1133">Transmembrane helix</keyword>
<evidence type="ECO:0000313" key="3">
    <source>
        <dbReference type="Proteomes" id="UP000231143"/>
    </source>
</evidence>
<gene>
    <name evidence="2" type="ORF">COW81_00420</name>
</gene>
<sequence>MEKTSQIITLSVIIIILIGFGLFKLFPENPYMVDTKSDLASVIQVLPEGFPEDIPVRVSGIKESFSSYYKDVDMQTFFVSYVTTENRADLYDEYKEYLASNDFEVLEETDTPIYIYAKNVYGDIKIKIEEQKSEILVKINYSKK</sequence>
<dbReference type="EMBL" id="PCTT01000006">
    <property type="protein sequence ID" value="PIP87398.1"/>
    <property type="molecule type" value="Genomic_DNA"/>
</dbReference>
<dbReference type="Proteomes" id="UP000231143">
    <property type="component" value="Unassembled WGS sequence"/>
</dbReference>
<accession>A0A2H0DZT5</accession>
<comment type="caution">
    <text evidence="2">The sequence shown here is derived from an EMBL/GenBank/DDBJ whole genome shotgun (WGS) entry which is preliminary data.</text>
</comment>
<dbReference type="AlphaFoldDB" id="A0A2H0DZT5"/>
<reference evidence="2 3" key="1">
    <citation type="submission" date="2017-09" db="EMBL/GenBank/DDBJ databases">
        <title>Depth-based differentiation of microbial function through sediment-hosted aquifers and enrichment of novel symbionts in the deep terrestrial subsurface.</title>
        <authorList>
            <person name="Probst A.J."/>
            <person name="Ladd B."/>
            <person name="Jarett J.K."/>
            <person name="Geller-Mcgrath D.E."/>
            <person name="Sieber C.M."/>
            <person name="Emerson J.B."/>
            <person name="Anantharaman K."/>
            <person name="Thomas B.C."/>
            <person name="Malmstrom R."/>
            <person name="Stieglmeier M."/>
            <person name="Klingl A."/>
            <person name="Woyke T."/>
            <person name="Ryan C.M."/>
            <person name="Banfield J.F."/>
        </authorList>
    </citation>
    <scope>NUCLEOTIDE SEQUENCE [LARGE SCALE GENOMIC DNA]</scope>
    <source>
        <strain evidence="2">CG22_combo_CG10-13_8_21_14_all_36_13</strain>
    </source>
</reference>
<evidence type="ECO:0000256" key="1">
    <source>
        <dbReference type="SAM" id="Phobius"/>
    </source>
</evidence>
<feature type="transmembrane region" description="Helical" evidence="1">
    <location>
        <begin position="6"/>
        <end position="26"/>
    </location>
</feature>
<name>A0A2H0DZT5_9BACT</name>
<keyword evidence="1" id="KW-0472">Membrane</keyword>